<evidence type="ECO:0000313" key="1">
    <source>
        <dbReference type="EMBL" id="QJI04504.1"/>
    </source>
</evidence>
<sequence length="61" mass="6666">MLIELPLPLETRAKQCARLAGVTLGLWIVQACYKAAHEEEEIVQSCTWPTPTGAYAPPAVE</sequence>
<accession>A0A6M3Y631</accession>
<protein>
    <submittedName>
        <fullName evidence="1">Uncharacterized protein</fullName>
    </submittedName>
</protein>
<proteinExistence type="predicted"/>
<organism evidence="1">
    <name type="scientific">viral metagenome</name>
    <dbReference type="NCBI Taxonomy" id="1070528"/>
    <lineage>
        <taxon>unclassified sequences</taxon>
        <taxon>metagenomes</taxon>
        <taxon>organismal metagenomes</taxon>
    </lineage>
</organism>
<gene>
    <name evidence="1" type="ORF">TM448B10788_0007</name>
</gene>
<dbReference type="EMBL" id="MT145186">
    <property type="protein sequence ID" value="QJI04504.1"/>
    <property type="molecule type" value="Genomic_DNA"/>
</dbReference>
<name>A0A6M3Y631_9ZZZZ</name>
<reference evidence="1" key="1">
    <citation type="submission" date="2020-03" db="EMBL/GenBank/DDBJ databases">
        <title>The deep terrestrial virosphere.</title>
        <authorList>
            <person name="Holmfeldt K."/>
            <person name="Nilsson E."/>
            <person name="Simone D."/>
            <person name="Lopez-Fernandez M."/>
            <person name="Wu X."/>
            <person name="de Brujin I."/>
            <person name="Lundin D."/>
            <person name="Andersson A."/>
            <person name="Bertilsson S."/>
            <person name="Dopson M."/>
        </authorList>
    </citation>
    <scope>NUCLEOTIDE SEQUENCE</scope>
    <source>
        <strain evidence="1">TM448B10788</strain>
    </source>
</reference>
<dbReference type="AlphaFoldDB" id="A0A6M3Y631"/>